<sequence>MTQTNQNDSSTSTELPVLDIDAIRPDLQALAKATVDRTLHQARNTRADPVLGCSSTLATYCMMIPRNDGQALEQVLDIVARHVESLTVIRNGLRFSIDPKHLELLQSNHPVIFAGLQTNYDPAQLGPSYRADALAINQVTGKACLLEFKRQTATIETTKLNGIADNLAIAQAQVCDFLYKQHWRLKIEPQAVNWAIIDCSDQELPPRFRDAGVFGLNSLDDITGASGVAEAYRLFRGFMAAEFRRGEAELMAESQRFISFQSAQAMIEAEVTRARLAVAAEMAQVSAPVHSADADATNTDDPEDHAAKRPLSDHDADHTRRHEATIIPFPLDRRTVRRRFGMFGT</sequence>
<reference evidence="2 3" key="2">
    <citation type="submission" date="2012-06" db="EMBL/GenBank/DDBJ databases">
        <authorList>
            <person name="Fiebig A."/>
        </authorList>
    </citation>
    <scope>NUCLEOTIDE SEQUENCE [LARGE SCALE GENOMIC DNA]</scope>
    <source>
        <strain evidence="2 3">DFL-43</strain>
    </source>
</reference>
<evidence type="ECO:0000313" key="2">
    <source>
        <dbReference type="EMBL" id="EDQ34883.1"/>
    </source>
</evidence>
<feature type="compositionally biased region" description="Basic and acidic residues" evidence="1">
    <location>
        <begin position="304"/>
        <end position="323"/>
    </location>
</feature>
<dbReference type="Proteomes" id="UP000004291">
    <property type="component" value="Chromosome"/>
</dbReference>
<name>A9CZZ1_HOEPD</name>
<evidence type="ECO:0000313" key="3">
    <source>
        <dbReference type="Proteomes" id="UP000004291"/>
    </source>
</evidence>
<dbReference type="EMBL" id="ABIA03000002">
    <property type="protein sequence ID" value="EDQ34883.1"/>
    <property type="molecule type" value="Genomic_DNA"/>
</dbReference>
<keyword evidence="3" id="KW-1185">Reference proteome</keyword>
<comment type="caution">
    <text evidence="2">The sequence shown here is derived from an EMBL/GenBank/DDBJ whole genome shotgun (WGS) entry which is preliminary data.</text>
</comment>
<evidence type="ECO:0000256" key="1">
    <source>
        <dbReference type="SAM" id="MobiDB-lite"/>
    </source>
</evidence>
<feature type="region of interest" description="Disordered" evidence="1">
    <location>
        <begin position="289"/>
        <end position="323"/>
    </location>
</feature>
<proteinExistence type="predicted"/>
<protein>
    <submittedName>
        <fullName evidence="2">Uncharacterized protein</fullName>
    </submittedName>
</protein>
<dbReference type="AlphaFoldDB" id="A9CZZ1"/>
<gene>
    <name evidence="2" type="ORF">HPDFL43_01760</name>
</gene>
<dbReference type="STRING" id="411684.HPDFL43_01760"/>
<reference evidence="2 3" key="1">
    <citation type="submission" date="2007-10" db="EMBL/GenBank/DDBJ databases">
        <authorList>
            <person name="Wagner-Dobler I."/>
            <person name="Ferriera S."/>
            <person name="Johnson J."/>
            <person name="Kravitz S."/>
            <person name="Beeson K."/>
            <person name="Sutton G."/>
            <person name="Rogers Y.-H."/>
            <person name="Friedman R."/>
            <person name="Frazier M."/>
            <person name="Venter J.C."/>
        </authorList>
    </citation>
    <scope>NUCLEOTIDE SEQUENCE [LARGE SCALE GENOMIC DNA]</scope>
    <source>
        <strain evidence="2 3">DFL-43</strain>
    </source>
</reference>
<dbReference type="HOGENOM" id="CLU_803569_0_0_5"/>
<organism evidence="2 3">
    <name type="scientific">Hoeflea phototrophica (strain DSM 17068 / NCIMB 14078 / DFL-43)</name>
    <dbReference type="NCBI Taxonomy" id="411684"/>
    <lineage>
        <taxon>Bacteria</taxon>
        <taxon>Pseudomonadati</taxon>
        <taxon>Pseudomonadota</taxon>
        <taxon>Alphaproteobacteria</taxon>
        <taxon>Hyphomicrobiales</taxon>
        <taxon>Rhizobiaceae</taxon>
        <taxon>Hoeflea</taxon>
    </lineage>
</organism>
<accession>A9CZZ1</accession>